<feature type="domain" description="MTTase N-terminal" evidence="11">
    <location>
        <begin position="66"/>
        <end position="186"/>
    </location>
</feature>
<dbReference type="AlphaFoldDB" id="A0A336M528"/>
<evidence type="ECO:0000256" key="4">
    <source>
        <dbReference type="ARBA" id="ARBA00022691"/>
    </source>
</evidence>
<dbReference type="GO" id="GO:0046872">
    <property type="term" value="F:metal ion binding"/>
    <property type="evidence" value="ECO:0007669"/>
    <property type="project" value="UniProtKB-KW"/>
</dbReference>
<dbReference type="PROSITE" id="PS51449">
    <property type="entry name" value="MTTASE_N"/>
    <property type="match status" value="1"/>
</dbReference>
<dbReference type="InterPro" id="IPR007197">
    <property type="entry name" value="rSAM"/>
</dbReference>
<dbReference type="GO" id="GO:0060255">
    <property type="term" value="P:regulation of macromolecule metabolic process"/>
    <property type="evidence" value="ECO:0007669"/>
    <property type="project" value="UniProtKB-ARBA"/>
</dbReference>
<evidence type="ECO:0000256" key="2">
    <source>
        <dbReference type="ARBA" id="ARBA00009815"/>
    </source>
</evidence>
<evidence type="ECO:0000256" key="9">
    <source>
        <dbReference type="ARBA" id="ARBA00074452"/>
    </source>
</evidence>
<comment type="function">
    <text evidence="8">Potential regulator of CDK5 activity.</text>
</comment>
<proteinExistence type="inferred from homology"/>
<comment type="similarity">
    <text evidence="2">Belongs to the methylthiotransferase family. MiaB subfamily.</text>
</comment>
<evidence type="ECO:0000259" key="11">
    <source>
        <dbReference type="PROSITE" id="PS51449"/>
    </source>
</evidence>
<dbReference type="GO" id="GO:0035597">
    <property type="term" value="F:tRNA-2-methylthio-N(6)-dimethylallyladenosine(37) synthase activity"/>
    <property type="evidence" value="ECO:0007669"/>
    <property type="project" value="TreeGrafter"/>
</dbReference>
<feature type="domain" description="TRAM" evidence="10">
    <location>
        <begin position="466"/>
        <end position="540"/>
    </location>
</feature>
<evidence type="ECO:0000256" key="8">
    <source>
        <dbReference type="ARBA" id="ARBA00053923"/>
    </source>
</evidence>
<dbReference type="OMA" id="CEHFHIP"/>
<dbReference type="PROSITE" id="PS50926">
    <property type="entry name" value="TRAM"/>
    <property type="match status" value="1"/>
</dbReference>
<dbReference type="FunFam" id="3.40.50.12160:FF:000003">
    <property type="entry name" value="CDK5 regulatory subunit-associated protein 1"/>
    <property type="match status" value="1"/>
</dbReference>
<dbReference type="InterPro" id="IPR058240">
    <property type="entry name" value="rSAM_sf"/>
</dbReference>
<evidence type="ECO:0000313" key="13">
    <source>
        <dbReference type="EMBL" id="SSX24461.1"/>
    </source>
</evidence>
<dbReference type="InterPro" id="IPR002792">
    <property type="entry name" value="TRAM_dom"/>
</dbReference>
<name>A0A336M528_CULSO</name>
<dbReference type="PANTHER" id="PTHR43020:SF2">
    <property type="entry name" value="MITOCHONDRIAL TRNA METHYLTHIOTRANSFERASE CDK5RAP1"/>
    <property type="match status" value="1"/>
</dbReference>
<dbReference type="Gene3D" id="3.80.30.20">
    <property type="entry name" value="tm_1862 like domain"/>
    <property type="match status" value="1"/>
</dbReference>
<dbReference type="GO" id="GO:0080090">
    <property type="term" value="P:regulation of primary metabolic process"/>
    <property type="evidence" value="ECO:0007669"/>
    <property type="project" value="UniProtKB-ARBA"/>
</dbReference>
<dbReference type="InterPro" id="IPR038135">
    <property type="entry name" value="Methylthiotransferase_N_sf"/>
</dbReference>
<evidence type="ECO:0000256" key="3">
    <source>
        <dbReference type="ARBA" id="ARBA00022485"/>
    </source>
</evidence>
<dbReference type="Pfam" id="PF00919">
    <property type="entry name" value="UPF0004"/>
    <property type="match status" value="1"/>
</dbReference>
<dbReference type="FunFam" id="3.80.30.20:FF:000003">
    <property type="entry name" value="CDK5 regulatory subunit-associated protein 1"/>
    <property type="match status" value="1"/>
</dbReference>
<dbReference type="InterPro" id="IPR006463">
    <property type="entry name" value="MiaB_methiolase"/>
</dbReference>
<organism evidence="13">
    <name type="scientific">Culicoides sonorensis</name>
    <name type="common">Biting midge</name>
    <dbReference type="NCBI Taxonomy" id="179676"/>
    <lineage>
        <taxon>Eukaryota</taxon>
        <taxon>Metazoa</taxon>
        <taxon>Ecdysozoa</taxon>
        <taxon>Arthropoda</taxon>
        <taxon>Hexapoda</taxon>
        <taxon>Insecta</taxon>
        <taxon>Pterygota</taxon>
        <taxon>Neoptera</taxon>
        <taxon>Endopterygota</taxon>
        <taxon>Diptera</taxon>
        <taxon>Nematocera</taxon>
        <taxon>Chironomoidea</taxon>
        <taxon>Ceratopogonidae</taxon>
        <taxon>Ceratopogoninae</taxon>
        <taxon>Culicoides</taxon>
        <taxon>Monoculicoides</taxon>
    </lineage>
</organism>
<dbReference type="InterPro" id="IPR006638">
    <property type="entry name" value="Elp3/MiaA/NifB-like_rSAM"/>
</dbReference>
<dbReference type="GO" id="GO:0051539">
    <property type="term" value="F:4 iron, 4 sulfur cluster binding"/>
    <property type="evidence" value="ECO:0007669"/>
    <property type="project" value="UniProtKB-KW"/>
</dbReference>
<dbReference type="InterPro" id="IPR020612">
    <property type="entry name" value="Methylthiotransferase_CS"/>
</dbReference>
<dbReference type="SFLD" id="SFLDG01082">
    <property type="entry name" value="B12-binding_domain_containing"/>
    <property type="match status" value="1"/>
</dbReference>
<keyword evidence="5" id="KW-0479">Metal-binding</keyword>
<dbReference type="NCBIfam" id="TIGR00089">
    <property type="entry name" value="MiaB/RimO family radical SAM methylthiotransferase"/>
    <property type="match status" value="1"/>
</dbReference>
<dbReference type="SFLD" id="SFLDF00273">
    <property type="entry name" value="(dimethylallyl)adenosine_tRNA"/>
    <property type="match status" value="1"/>
</dbReference>
<dbReference type="InterPro" id="IPR013848">
    <property type="entry name" value="Methylthiotransferase_N"/>
</dbReference>
<dbReference type="Pfam" id="PF04055">
    <property type="entry name" value="Radical_SAM"/>
    <property type="match status" value="1"/>
</dbReference>
<dbReference type="CDD" id="cd01335">
    <property type="entry name" value="Radical_SAM"/>
    <property type="match status" value="1"/>
</dbReference>
<evidence type="ECO:0000259" key="10">
    <source>
        <dbReference type="PROSITE" id="PS50926"/>
    </source>
</evidence>
<evidence type="ECO:0000256" key="5">
    <source>
        <dbReference type="ARBA" id="ARBA00022723"/>
    </source>
</evidence>
<dbReference type="SFLD" id="SFLDS00029">
    <property type="entry name" value="Radical_SAM"/>
    <property type="match status" value="1"/>
</dbReference>
<dbReference type="InterPro" id="IPR023404">
    <property type="entry name" value="rSAM_horseshoe"/>
</dbReference>
<protein>
    <recommendedName>
        <fullName evidence="9">CDK5RAP1-like protein</fullName>
    </recommendedName>
</protein>
<dbReference type="EMBL" id="UFQT01000449">
    <property type="protein sequence ID" value="SSX24461.1"/>
    <property type="molecule type" value="Genomic_DNA"/>
</dbReference>
<feature type="domain" description="Radical SAM core" evidence="12">
    <location>
        <begin position="211"/>
        <end position="463"/>
    </location>
</feature>
<keyword evidence="7" id="KW-0411">Iron-sulfur</keyword>
<accession>A0A336M528</accession>
<reference evidence="13" key="1">
    <citation type="submission" date="2018-07" db="EMBL/GenBank/DDBJ databases">
        <authorList>
            <person name="Quirk P.G."/>
            <person name="Krulwich T.A."/>
        </authorList>
    </citation>
    <scope>NUCLEOTIDE SEQUENCE</scope>
</reference>
<keyword evidence="6" id="KW-0408">Iron</keyword>
<dbReference type="PROSITE" id="PS51918">
    <property type="entry name" value="RADICAL_SAM"/>
    <property type="match status" value="1"/>
</dbReference>
<dbReference type="PANTHER" id="PTHR43020">
    <property type="entry name" value="CDK5 REGULATORY SUBUNIT-ASSOCIATED PROTEIN 1"/>
    <property type="match status" value="1"/>
</dbReference>
<evidence type="ECO:0000256" key="1">
    <source>
        <dbReference type="ARBA" id="ARBA00001966"/>
    </source>
</evidence>
<keyword evidence="4" id="KW-0949">S-adenosyl-L-methionine</keyword>
<evidence type="ECO:0000256" key="7">
    <source>
        <dbReference type="ARBA" id="ARBA00023014"/>
    </source>
</evidence>
<dbReference type="SUPFAM" id="SSF102114">
    <property type="entry name" value="Radical SAM enzymes"/>
    <property type="match status" value="1"/>
</dbReference>
<keyword evidence="3" id="KW-0004">4Fe-4S</keyword>
<dbReference type="NCBIfam" id="TIGR01574">
    <property type="entry name" value="miaB-methiolase"/>
    <property type="match status" value="1"/>
</dbReference>
<dbReference type="PROSITE" id="PS01278">
    <property type="entry name" value="MTTASE_RADICAL"/>
    <property type="match status" value="1"/>
</dbReference>
<dbReference type="SFLD" id="SFLDG01061">
    <property type="entry name" value="methylthiotransferase"/>
    <property type="match status" value="1"/>
</dbReference>
<dbReference type="GO" id="GO:0005829">
    <property type="term" value="C:cytosol"/>
    <property type="evidence" value="ECO:0007669"/>
    <property type="project" value="TreeGrafter"/>
</dbReference>
<dbReference type="VEuPathDB" id="VectorBase:CSON010828"/>
<comment type="cofactor">
    <cofactor evidence="1">
        <name>[4Fe-4S] cluster</name>
        <dbReference type="ChEBI" id="CHEBI:49883"/>
    </cofactor>
</comment>
<evidence type="ECO:0000256" key="6">
    <source>
        <dbReference type="ARBA" id="ARBA00023004"/>
    </source>
</evidence>
<sequence length="561" mass="64347">MFRKILKRSIEYQNIVKRYSNSKTKIDRIKNGPDFHEFLIAGKNIPKSSSIDDTYLNSVDFYGNQRKVFIETYGCQMNVNDTEIVWSILKKNGYEKTENINDADTALLMTCAIREGAETKIWNRLKHIAAIKSHRSKKKGRLQIGILGCMAERLKTKVLEEDKSVDIVCGPDAYKDLPRLMALTRDGKNAAVNVLLSLDETYADVTPVRINENSVTAFVSIMRGCDNLCSYCIVPFTRGRERSRPIPSIEQEVEILAEQGIKEITLLGQNVNSYRDISTVPSFEYAQMAKGFKTVYKNKEGGARFGELLARIAERVPEIRIRFTSPHPKDFPDEVLSIINEYPNICNSLHLPAQSGNTSVLERMRRGYTREAYLELVDHVRQIIPNVSLSSDFICGFCGETDEEFQDTLTLIERVKYNVAYLFPYSMREKTTAHRRMVDDVPEEVKKQRLIQMVDVFRKEAQEQNEKLIGSTELILIEGPSKRSEKEFYGRTDGNIKVIIPLIELMETNSMESRFYKPGDYVTVKINQANSQVLKGRPLEITTIKDFYRKTTKNEREALNN</sequence>
<gene>
    <name evidence="13" type="primary">CSON010828</name>
</gene>
<dbReference type="Pfam" id="PF01938">
    <property type="entry name" value="TRAM"/>
    <property type="match status" value="1"/>
</dbReference>
<dbReference type="Gene3D" id="3.40.50.12160">
    <property type="entry name" value="Methylthiotransferase, N-terminal domain"/>
    <property type="match status" value="1"/>
</dbReference>
<dbReference type="SMART" id="SM00729">
    <property type="entry name" value="Elp3"/>
    <property type="match status" value="1"/>
</dbReference>
<evidence type="ECO:0000259" key="12">
    <source>
        <dbReference type="PROSITE" id="PS51918"/>
    </source>
</evidence>
<dbReference type="InterPro" id="IPR005839">
    <property type="entry name" value="Methylthiotransferase"/>
</dbReference>
<dbReference type="GO" id="GO:0005739">
    <property type="term" value="C:mitochondrion"/>
    <property type="evidence" value="ECO:0007669"/>
    <property type="project" value="TreeGrafter"/>
</dbReference>
<dbReference type="SFLD" id="SFLDF00413">
    <property type="entry name" value="CDK5RAP1"/>
    <property type="match status" value="1"/>
</dbReference>